<dbReference type="AlphaFoldDB" id="A0A7H0LLB7"/>
<accession>A0A7H0LLB7</accession>
<proteinExistence type="predicted"/>
<organism evidence="2 3">
    <name type="scientific">Sphingomonas alpina</name>
    <dbReference type="NCBI Taxonomy" id="653931"/>
    <lineage>
        <taxon>Bacteria</taxon>
        <taxon>Pseudomonadati</taxon>
        <taxon>Pseudomonadota</taxon>
        <taxon>Alphaproteobacteria</taxon>
        <taxon>Sphingomonadales</taxon>
        <taxon>Sphingomonadaceae</taxon>
        <taxon>Sphingomonas</taxon>
    </lineage>
</organism>
<evidence type="ECO:0000313" key="3">
    <source>
        <dbReference type="Proteomes" id="UP000516148"/>
    </source>
</evidence>
<protein>
    <recommendedName>
        <fullName evidence="4">UrcA family protein</fullName>
    </recommendedName>
</protein>
<sequence length="85" mass="9091">MVTTRQSLACVAAIAAASAALPVVARPATNTTRVIVSTQSNMSGPRRICLTPHANGEAVINATLKRRTCLSTRQWALRGFRVLED</sequence>
<dbReference type="EMBL" id="CP061038">
    <property type="protein sequence ID" value="QNQ10470.1"/>
    <property type="molecule type" value="Genomic_DNA"/>
</dbReference>
<gene>
    <name evidence="2" type="ORF">H3Z74_04415</name>
</gene>
<keyword evidence="3" id="KW-1185">Reference proteome</keyword>
<dbReference type="KEGG" id="spap:H3Z74_04415"/>
<keyword evidence="1" id="KW-0732">Signal</keyword>
<dbReference type="Proteomes" id="UP000516148">
    <property type="component" value="Chromosome"/>
</dbReference>
<feature type="chain" id="PRO_5028910701" description="UrcA family protein" evidence="1">
    <location>
        <begin position="26"/>
        <end position="85"/>
    </location>
</feature>
<evidence type="ECO:0008006" key="4">
    <source>
        <dbReference type="Google" id="ProtNLM"/>
    </source>
</evidence>
<reference evidence="2 3" key="1">
    <citation type="submission" date="2020-09" db="EMBL/GenBank/DDBJ databases">
        <title>Sphingomonas sp., a new species isolated from pork steak.</title>
        <authorList>
            <person name="Heidler von Heilborn D."/>
        </authorList>
    </citation>
    <scope>NUCLEOTIDE SEQUENCE [LARGE SCALE GENOMIC DNA]</scope>
    <source>
        <strain evidence="3">S8-3T</strain>
    </source>
</reference>
<dbReference type="RefSeq" id="WP_187762768.1">
    <property type="nucleotide sequence ID" value="NZ_CP061038.1"/>
</dbReference>
<evidence type="ECO:0000313" key="2">
    <source>
        <dbReference type="EMBL" id="QNQ10470.1"/>
    </source>
</evidence>
<feature type="signal peptide" evidence="1">
    <location>
        <begin position="1"/>
        <end position="25"/>
    </location>
</feature>
<name>A0A7H0LLB7_9SPHN</name>
<evidence type="ECO:0000256" key="1">
    <source>
        <dbReference type="SAM" id="SignalP"/>
    </source>
</evidence>